<dbReference type="EMBL" id="BKAU01000002">
    <property type="protein sequence ID" value="GEP96402.1"/>
    <property type="molecule type" value="Genomic_DNA"/>
</dbReference>
<dbReference type="Gene3D" id="2.60.40.1120">
    <property type="entry name" value="Carboxypeptidase-like, regulatory domain"/>
    <property type="match status" value="1"/>
</dbReference>
<protein>
    <recommendedName>
        <fullName evidence="3">Carboxypeptidase-like regulatory domain-containing protein</fullName>
    </recommendedName>
</protein>
<name>A0A512RL54_9BACT</name>
<reference evidence="1 2" key="1">
    <citation type="submission" date="2019-07" db="EMBL/GenBank/DDBJ databases">
        <title>Whole genome shotgun sequence of Chitinophaga cymbidii NBRC 109752.</title>
        <authorList>
            <person name="Hosoyama A."/>
            <person name="Uohara A."/>
            <person name="Ohji S."/>
            <person name="Ichikawa N."/>
        </authorList>
    </citation>
    <scope>NUCLEOTIDE SEQUENCE [LARGE SCALE GENOMIC DNA]</scope>
    <source>
        <strain evidence="1 2">NBRC 109752</strain>
    </source>
</reference>
<dbReference type="SUPFAM" id="SSF49464">
    <property type="entry name" value="Carboxypeptidase regulatory domain-like"/>
    <property type="match status" value="1"/>
</dbReference>
<evidence type="ECO:0000313" key="2">
    <source>
        <dbReference type="Proteomes" id="UP000321436"/>
    </source>
</evidence>
<comment type="caution">
    <text evidence="1">The sequence shown here is derived from an EMBL/GenBank/DDBJ whole genome shotgun (WGS) entry which is preliminary data.</text>
</comment>
<gene>
    <name evidence="1" type="ORF">CCY01nite_26620</name>
</gene>
<dbReference type="Pfam" id="PF13715">
    <property type="entry name" value="CarbopepD_reg_2"/>
    <property type="match status" value="1"/>
</dbReference>
<evidence type="ECO:0008006" key="3">
    <source>
        <dbReference type="Google" id="ProtNLM"/>
    </source>
</evidence>
<evidence type="ECO:0000313" key="1">
    <source>
        <dbReference type="EMBL" id="GEP96402.1"/>
    </source>
</evidence>
<proteinExistence type="predicted"/>
<keyword evidence="2" id="KW-1185">Reference proteome</keyword>
<dbReference type="InterPro" id="IPR008969">
    <property type="entry name" value="CarboxyPept-like_regulatory"/>
</dbReference>
<organism evidence="1 2">
    <name type="scientific">Chitinophaga cymbidii</name>
    <dbReference type="NCBI Taxonomy" id="1096750"/>
    <lineage>
        <taxon>Bacteria</taxon>
        <taxon>Pseudomonadati</taxon>
        <taxon>Bacteroidota</taxon>
        <taxon>Chitinophagia</taxon>
        <taxon>Chitinophagales</taxon>
        <taxon>Chitinophagaceae</taxon>
        <taxon>Chitinophaga</taxon>
    </lineage>
</organism>
<sequence>MQDEKGKPLPFASVFLNQTTIGDRTTEQGDFSIQQVPSGKYELIVSYLGYEPLLIPLTVDKDISGVTATLKPKAGQLKEVVVKRNAERDRWMKVFRETFLGKSNNARQCTILNDEIIDLQYNMVSNRLSAASDDFIIIENKALGYKIRFLLINFDINFRTGYSIYYGNPLFEPMRPKNKRQEKKWLAAREKAWNGSSTQFFNSLVHHRLQEDGFEVRKLVRKERSKDFEPPAGNDSAKVLKPGLFSRHVSYLYTAILPYDSIYRKTDSGYVLHFHDYLHVTYTKEKEGRDYLGEGSKAKPGDQLSVMSILEPEVPLDMNGILESPVNVLYEQYWGWEKMAEMLPLNYKR</sequence>
<dbReference type="Proteomes" id="UP000321436">
    <property type="component" value="Unassembled WGS sequence"/>
</dbReference>
<dbReference type="AlphaFoldDB" id="A0A512RL54"/>
<accession>A0A512RL54</accession>